<comment type="caution">
    <text evidence="1">The sequence shown here is derived from an EMBL/GenBank/DDBJ whole genome shotgun (WGS) entry which is preliminary data.</text>
</comment>
<proteinExistence type="predicted"/>
<dbReference type="EMBL" id="ANIZ01002074">
    <property type="protein sequence ID" value="ETI42763.1"/>
    <property type="molecule type" value="Genomic_DNA"/>
</dbReference>
<reference evidence="1 2" key="1">
    <citation type="submission" date="2013-11" db="EMBL/GenBank/DDBJ databases">
        <title>The Genome Sequence of Phytophthora parasitica P1569.</title>
        <authorList>
            <consortium name="The Broad Institute Genomics Platform"/>
            <person name="Russ C."/>
            <person name="Tyler B."/>
            <person name="Panabieres F."/>
            <person name="Shan W."/>
            <person name="Tripathy S."/>
            <person name="Grunwald N."/>
            <person name="Machado M."/>
            <person name="Johnson C.S."/>
            <person name="Arredondo F."/>
            <person name="Hong C."/>
            <person name="Coffey M."/>
            <person name="Young S.K."/>
            <person name="Zeng Q."/>
            <person name="Gargeya S."/>
            <person name="Fitzgerald M."/>
            <person name="Abouelleil A."/>
            <person name="Alvarado L."/>
            <person name="Chapman S.B."/>
            <person name="Gainer-Dewar J."/>
            <person name="Goldberg J."/>
            <person name="Griggs A."/>
            <person name="Gujja S."/>
            <person name="Hansen M."/>
            <person name="Howarth C."/>
            <person name="Imamovic A."/>
            <person name="Ireland A."/>
            <person name="Larimer J."/>
            <person name="McCowan C."/>
            <person name="Murphy C."/>
            <person name="Pearson M."/>
            <person name="Poon T.W."/>
            <person name="Priest M."/>
            <person name="Roberts A."/>
            <person name="Saif S."/>
            <person name="Shea T."/>
            <person name="Sykes S."/>
            <person name="Wortman J."/>
            <person name="Nusbaum C."/>
            <person name="Birren B."/>
        </authorList>
    </citation>
    <scope>NUCLEOTIDE SEQUENCE [LARGE SCALE GENOMIC DNA]</scope>
    <source>
        <strain evidence="1 2">P1569</strain>
    </source>
</reference>
<evidence type="ECO:0000313" key="1">
    <source>
        <dbReference type="EMBL" id="ETI42763.1"/>
    </source>
</evidence>
<dbReference type="AlphaFoldDB" id="V9EW89"/>
<keyword evidence="2" id="KW-1185">Reference proteome</keyword>
<dbReference type="Proteomes" id="UP000018721">
    <property type="component" value="Unassembled WGS sequence"/>
</dbReference>
<evidence type="ECO:0000313" key="2">
    <source>
        <dbReference type="Proteomes" id="UP000018721"/>
    </source>
</evidence>
<dbReference type="HOGENOM" id="CLU_1931705_0_0_1"/>
<name>V9EW89_PHYNI</name>
<accession>V9EW89</accession>
<protein>
    <submittedName>
        <fullName evidence="1">Uncharacterized protein</fullName>
    </submittedName>
</protein>
<organism evidence="1 2">
    <name type="scientific">Phytophthora nicotianae P1569</name>
    <dbReference type="NCBI Taxonomy" id="1317065"/>
    <lineage>
        <taxon>Eukaryota</taxon>
        <taxon>Sar</taxon>
        <taxon>Stramenopiles</taxon>
        <taxon>Oomycota</taxon>
        <taxon>Peronosporomycetes</taxon>
        <taxon>Peronosporales</taxon>
        <taxon>Peronosporaceae</taxon>
        <taxon>Phytophthora</taxon>
    </lineage>
</organism>
<sequence>MRSILTTKATEVVSTACKEVISVSVMEGIEDIQDQRHQICRGSPLAINETSCFLAASRHCKLKISFHWTLATGRTGLSPILLKGFSKDGMLANATREMIENNGAILQKNNSKVLEQLEKTPYSQIVFLIVV</sequence>
<gene>
    <name evidence="1" type="ORF">F443_12189</name>
</gene>